<gene>
    <name evidence="1" type="ORF">HAP41_0000000045</name>
</gene>
<evidence type="ECO:0000313" key="1">
    <source>
        <dbReference type="EMBL" id="UPT87629.1"/>
    </source>
</evidence>
<dbReference type="EMBL" id="CP096255">
    <property type="protein sequence ID" value="UPT87629.1"/>
    <property type="molecule type" value="Genomic_DNA"/>
</dbReference>
<name>A0A8T5V195_9BRAD</name>
<proteinExistence type="predicted"/>
<evidence type="ECO:0000313" key="2">
    <source>
        <dbReference type="Proteomes" id="UP000551709"/>
    </source>
</evidence>
<dbReference type="Proteomes" id="UP000551709">
    <property type="component" value="Chromosome"/>
</dbReference>
<protein>
    <submittedName>
        <fullName evidence="1">Uncharacterized protein</fullName>
    </submittedName>
</protein>
<accession>A0A8T5V195</accession>
<reference evidence="1" key="2">
    <citation type="submission" date="2022-04" db="EMBL/GenBank/DDBJ databases">
        <authorList>
            <person name="Bromfield E.S.P."/>
            <person name="Cloutier S."/>
        </authorList>
    </citation>
    <scope>NUCLEOTIDE SEQUENCE</scope>
    <source>
        <strain evidence="1">1S5</strain>
    </source>
</reference>
<reference evidence="1" key="1">
    <citation type="journal article" date="2017" name="Syst. Appl. Microbiol.">
        <title>Soybeans inoculated with root zone soils of Canadian native legumes harbour diverse and novel Bradyrhizobium spp. that possess agricultural potential.</title>
        <authorList>
            <person name="Bromfield E.S.P."/>
            <person name="Cloutier S."/>
            <person name="Tambong J.T."/>
            <person name="Tran Thi T.V."/>
        </authorList>
    </citation>
    <scope>NUCLEOTIDE SEQUENCE</scope>
    <source>
        <strain evidence="1">1S5</strain>
    </source>
</reference>
<dbReference type="AlphaFoldDB" id="A0A8T5V195"/>
<organism evidence="1 2">
    <name type="scientific">Bradyrhizobium barranii subsp. apii</name>
    <dbReference type="NCBI Taxonomy" id="2819348"/>
    <lineage>
        <taxon>Bacteria</taxon>
        <taxon>Pseudomonadati</taxon>
        <taxon>Pseudomonadota</taxon>
        <taxon>Alphaproteobacteria</taxon>
        <taxon>Hyphomicrobiales</taxon>
        <taxon>Nitrobacteraceae</taxon>
        <taxon>Bradyrhizobium</taxon>
        <taxon>Bradyrhizobium barranii</taxon>
    </lineage>
</organism>
<sequence length="67" mass="7568">MARWMRCRRRRPAIAERPDARLPPGTYQYALRLPGQPARNETLTVAAGDAWGLFVGPSGDVLPLRMY</sequence>